<dbReference type="InterPro" id="IPR052354">
    <property type="entry name" value="Cell_Wall_Dynamics_Protein"/>
</dbReference>
<evidence type="ECO:0000256" key="2">
    <source>
        <dbReference type="SAM" id="SignalP"/>
    </source>
</evidence>
<organism evidence="4 5">
    <name type="scientific">Brucella pseudogrignonensis</name>
    <dbReference type="NCBI Taxonomy" id="419475"/>
    <lineage>
        <taxon>Bacteria</taxon>
        <taxon>Pseudomonadati</taxon>
        <taxon>Pseudomonadota</taxon>
        <taxon>Alphaproteobacteria</taxon>
        <taxon>Hyphomicrobiales</taxon>
        <taxon>Brucellaceae</taxon>
        <taxon>Brucella/Ochrobactrum group</taxon>
        <taxon>Brucella</taxon>
    </lineage>
</organism>
<evidence type="ECO:0000259" key="3">
    <source>
        <dbReference type="PROSITE" id="PS51781"/>
    </source>
</evidence>
<proteinExistence type="predicted"/>
<keyword evidence="5" id="KW-1185">Reference proteome</keyword>
<evidence type="ECO:0000313" key="4">
    <source>
        <dbReference type="EMBL" id="MDR6431651.1"/>
    </source>
</evidence>
<dbReference type="Pfam" id="PF08239">
    <property type="entry name" value="SH3_3"/>
    <property type="match status" value="1"/>
</dbReference>
<dbReference type="PROSITE" id="PS51781">
    <property type="entry name" value="SH3B"/>
    <property type="match status" value="1"/>
</dbReference>
<evidence type="ECO:0000256" key="1">
    <source>
        <dbReference type="SAM" id="MobiDB-lite"/>
    </source>
</evidence>
<feature type="domain" description="SH3b" evidence="3">
    <location>
        <begin position="20"/>
        <end position="85"/>
    </location>
</feature>
<dbReference type="Gene3D" id="2.30.30.40">
    <property type="entry name" value="SH3 Domains"/>
    <property type="match status" value="1"/>
</dbReference>
<feature type="chain" id="PRO_5045410131" evidence="2">
    <location>
        <begin position="23"/>
        <end position="193"/>
    </location>
</feature>
<dbReference type="SMART" id="SM00287">
    <property type="entry name" value="SH3b"/>
    <property type="match status" value="1"/>
</dbReference>
<keyword evidence="2" id="KW-0732">Signal</keyword>
<dbReference type="InterPro" id="IPR003646">
    <property type="entry name" value="SH3-like_bac-type"/>
</dbReference>
<reference evidence="4 5" key="1">
    <citation type="submission" date="2023-07" db="EMBL/GenBank/DDBJ databases">
        <title>Sorghum-associated microbial communities from plants grown in Nebraska, USA.</title>
        <authorList>
            <person name="Schachtman D."/>
        </authorList>
    </citation>
    <scope>NUCLEOTIDE SEQUENCE [LARGE SCALE GENOMIC DNA]</scope>
    <source>
        <strain evidence="4 5">DS1730</strain>
    </source>
</reference>
<dbReference type="RefSeq" id="WP_310010842.1">
    <property type="nucleotide sequence ID" value="NZ_JAVDQT010000001.1"/>
</dbReference>
<comment type="caution">
    <text evidence="4">The sequence shown here is derived from an EMBL/GenBank/DDBJ whole genome shotgun (WGS) entry which is preliminary data.</text>
</comment>
<evidence type="ECO:0000313" key="5">
    <source>
        <dbReference type="Proteomes" id="UP001184614"/>
    </source>
</evidence>
<sequence length="193" mass="20044">MRVALTSIVLATAMLAAPVAQAANAIATTNLNVRTGPGTNYPVIGAIPNGAGIDVLGCTTGYNWCQVDYGGRLGWASSNYLAFSQGSARNSNNFGTAAVAIGIPLIAAAILSSNKHGWHRPPPPRPPHWNNGPHRPGKPPATHRPGRPDRPHANRPGRPGGPGKPHEVRPGGPGGPGKPGHNQGHPPKKQPRY</sequence>
<dbReference type="PANTHER" id="PTHR34408">
    <property type="entry name" value="FAMILY PROTEIN, PUTATIVE-RELATED"/>
    <property type="match status" value="1"/>
</dbReference>
<dbReference type="EMBL" id="JAVDQT010000001">
    <property type="protein sequence ID" value="MDR6431651.1"/>
    <property type="molecule type" value="Genomic_DNA"/>
</dbReference>
<accession>A0ABU1M6L6</accession>
<dbReference type="Proteomes" id="UP001184614">
    <property type="component" value="Unassembled WGS sequence"/>
</dbReference>
<feature type="signal peptide" evidence="2">
    <location>
        <begin position="1"/>
        <end position="22"/>
    </location>
</feature>
<protein>
    <submittedName>
        <fullName evidence="4">Uncharacterized protein YraI</fullName>
    </submittedName>
</protein>
<dbReference type="PANTHER" id="PTHR34408:SF1">
    <property type="entry name" value="GLYCOSYL HYDROLASE FAMILY 19 DOMAIN-CONTAINING PROTEIN HI_1415"/>
    <property type="match status" value="1"/>
</dbReference>
<feature type="region of interest" description="Disordered" evidence="1">
    <location>
        <begin position="115"/>
        <end position="193"/>
    </location>
</feature>
<gene>
    <name evidence="4" type="ORF">J2782_001356</name>
</gene>
<name>A0ABU1M6L6_9HYPH</name>